<evidence type="ECO:0008006" key="3">
    <source>
        <dbReference type="Google" id="ProtNLM"/>
    </source>
</evidence>
<comment type="caution">
    <text evidence="1">The sequence shown here is derived from an EMBL/GenBank/DDBJ whole genome shotgun (WGS) entry which is preliminary data.</text>
</comment>
<dbReference type="Proteomes" id="UP001501581">
    <property type="component" value="Unassembled WGS sequence"/>
</dbReference>
<evidence type="ECO:0000313" key="2">
    <source>
        <dbReference type="Proteomes" id="UP001501581"/>
    </source>
</evidence>
<evidence type="ECO:0000313" key="1">
    <source>
        <dbReference type="EMBL" id="GAA1104114.1"/>
    </source>
</evidence>
<reference evidence="2" key="1">
    <citation type="journal article" date="2019" name="Int. J. Syst. Evol. Microbiol.">
        <title>The Global Catalogue of Microorganisms (GCM) 10K type strain sequencing project: providing services to taxonomists for standard genome sequencing and annotation.</title>
        <authorList>
            <consortium name="The Broad Institute Genomics Platform"/>
            <consortium name="The Broad Institute Genome Sequencing Center for Infectious Disease"/>
            <person name="Wu L."/>
            <person name="Ma J."/>
        </authorList>
    </citation>
    <scope>NUCLEOTIDE SEQUENCE [LARGE SCALE GENOMIC DNA]</scope>
    <source>
        <strain evidence="2">JCM 13008</strain>
    </source>
</reference>
<sequence length="177" mass="20006">MHFYVDESKAKGYLVAVASGPRPRLALPRNELSALVLPRQRSLHMKDEGDSRRRQIAHAIVHLGELDGIHAVIYDAGRAGTERERRARCLAALVDDAARHPEASVIFDRDESLVSWDRPRMIELTRAAGARARISYDHLPRHAEMLLAIPDAIAWSWARGGEWRERVRPVVLEVRAV</sequence>
<protein>
    <recommendedName>
        <fullName evidence="3">DUF3800 domain-containing protein</fullName>
    </recommendedName>
</protein>
<name>A0ABP4EGI4_9ACTN</name>
<dbReference type="RefSeq" id="WP_343994729.1">
    <property type="nucleotide sequence ID" value="NZ_BAAALG010000009.1"/>
</dbReference>
<accession>A0ABP4EGI4</accession>
<organism evidence="1 2">
    <name type="scientific">Nocardioides dubius</name>
    <dbReference type="NCBI Taxonomy" id="317019"/>
    <lineage>
        <taxon>Bacteria</taxon>
        <taxon>Bacillati</taxon>
        <taxon>Actinomycetota</taxon>
        <taxon>Actinomycetes</taxon>
        <taxon>Propionibacteriales</taxon>
        <taxon>Nocardioidaceae</taxon>
        <taxon>Nocardioides</taxon>
    </lineage>
</organism>
<keyword evidence="2" id="KW-1185">Reference proteome</keyword>
<dbReference type="EMBL" id="BAAALG010000009">
    <property type="protein sequence ID" value="GAA1104114.1"/>
    <property type="molecule type" value="Genomic_DNA"/>
</dbReference>
<gene>
    <name evidence="1" type="ORF">GCM10009668_24050</name>
</gene>
<proteinExistence type="predicted"/>